<dbReference type="PANTHER" id="PTHR32063:SF0">
    <property type="entry name" value="SWARMING MOTILITY PROTEIN SWRC"/>
    <property type="match status" value="1"/>
</dbReference>
<gene>
    <name evidence="2" type="ORF">EDF62_1954</name>
</gene>
<dbReference type="AlphaFoldDB" id="A0A4R6RWC7"/>
<reference evidence="2 3" key="1">
    <citation type="submission" date="2019-03" db="EMBL/GenBank/DDBJ databases">
        <title>Genomic analyses of the natural microbiome of Caenorhabditis elegans.</title>
        <authorList>
            <person name="Samuel B."/>
        </authorList>
    </citation>
    <scope>NUCLEOTIDE SEQUENCE [LARGE SCALE GENOMIC DNA]</scope>
    <source>
        <strain evidence="2 3">JUb18</strain>
    </source>
</reference>
<dbReference type="Gene3D" id="3.30.70.1320">
    <property type="entry name" value="Multidrug efflux transporter AcrB pore domain like"/>
    <property type="match status" value="1"/>
</dbReference>
<keyword evidence="1" id="KW-1133">Transmembrane helix</keyword>
<dbReference type="GO" id="GO:0005886">
    <property type="term" value="C:plasma membrane"/>
    <property type="evidence" value="ECO:0007669"/>
    <property type="project" value="TreeGrafter"/>
</dbReference>
<dbReference type="Gene3D" id="1.20.1640.10">
    <property type="entry name" value="Multidrug efflux transporter AcrB transmembrane domain"/>
    <property type="match status" value="1"/>
</dbReference>
<dbReference type="Gene3D" id="3.30.70.1430">
    <property type="entry name" value="Multidrug efflux transporter AcrB pore domain"/>
    <property type="match status" value="1"/>
</dbReference>
<dbReference type="Proteomes" id="UP000295601">
    <property type="component" value="Unassembled WGS sequence"/>
</dbReference>
<dbReference type="Pfam" id="PF00873">
    <property type="entry name" value="ACR_tran"/>
    <property type="match status" value="1"/>
</dbReference>
<dbReference type="EMBL" id="SNYA01000005">
    <property type="protein sequence ID" value="TDP91339.1"/>
    <property type="molecule type" value="Genomic_DNA"/>
</dbReference>
<sequence>MTFLTHTSLKNRLVVGLATLAIAVIGLFSMGALKQELMPSMQVPMAFVGLQSTGLAPEEMASTLTEPVEQAIRAVPGVTSVTSSTSSGNAQSYAEWAFSENDDETMRAIRSAAESLKPSFPSGTELQVMSGGSDDMPAMVLSAGTSKNQESFGDALAQTVGPALQGVSGVRTVDLAGRETQEIIIELRAAAVTKYKVDPSTFGPILQATGATLPAGQATSGEGPLSITVGANLTSIESIAALPITVPDGVILISDFADVRAETIPTESISRVNGAPALTLQIIPAQGANVVQLTDAYDSGSCDLALSHS</sequence>
<dbReference type="Gene3D" id="3.30.2090.10">
    <property type="entry name" value="Multidrug efflux transporter AcrB TolC docking domain, DN and DC subdomains"/>
    <property type="match status" value="1"/>
</dbReference>
<organism evidence="2 3">
    <name type="scientific">Leucobacter luti</name>
    <dbReference type="NCBI Taxonomy" id="340320"/>
    <lineage>
        <taxon>Bacteria</taxon>
        <taxon>Bacillati</taxon>
        <taxon>Actinomycetota</taxon>
        <taxon>Actinomycetes</taxon>
        <taxon>Micrococcales</taxon>
        <taxon>Microbacteriaceae</taxon>
        <taxon>Leucobacter</taxon>
    </lineage>
</organism>
<dbReference type="InterPro" id="IPR027463">
    <property type="entry name" value="AcrB_DN_DC_subdom"/>
</dbReference>
<dbReference type="PANTHER" id="PTHR32063">
    <property type="match status" value="1"/>
</dbReference>
<evidence type="ECO:0000313" key="3">
    <source>
        <dbReference type="Proteomes" id="UP000295601"/>
    </source>
</evidence>
<dbReference type="GO" id="GO:0042910">
    <property type="term" value="F:xenobiotic transmembrane transporter activity"/>
    <property type="evidence" value="ECO:0007669"/>
    <property type="project" value="TreeGrafter"/>
</dbReference>
<accession>A0A4R6RWC7</accession>
<comment type="caution">
    <text evidence="2">The sequence shown here is derived from an EMBL/GenBank/DDBJ whole genome shotgun (WGS) entry which is preliminary data.</text>
</comment>
<keyword evidence="1" id="KW-0812">Transmembrane</keyword>
<keyword evidence="1" id="KW-0472">Membrane</keyword>
<dbReference type="OrthoDB" id="3306666at2"/>
<evidence type="ECO:0000313" key="2">
    <source>
        <dbReference type="EMBL" id="TDP91339.1"/>
    </source>
</evidence>
<dbReference type="InterPro" id="IPR001036">
    <property type="entry name" value="Acrflvin-R"/>
</dbReference>
<feature type="transmembrane region" description="Helical" evidence="1">
    <location>
        <begin position="12"/>
        <end position="33"/>
    </location>
</feature>
<name>A0A4R6RWC7_9MICO</name>
<protein>
    <submittedName>
        <fullName evidence="2">AcrB/AcrD/AcrF family protein</fullName>
    </submittedName>
</protein>
<dbReference type="SUPFAM" id="SSF82714">
    <property type="entry name" value="Multidrug efflux transporter AcrB TolC docking domain, DN and DC subdomains"/>
    <property type="match status" value="1"/>
</dbReference>
<dbReference type="SUPFAM" id="SSF82693">
    <property type="entry name" value="Multidrug efflux transporter AcrB pore domain, PN1, PN2, PC1 and PC2 subdomains"/>
    <property type="match status" value="2"/>
</dbReference>
<keyword evidence="3" id="KW-1185">Reference proteome</keyword>
<proteinExistence type="predicted"/>
<dbReference type="RefSeq" id="WP_133616859.1">
    <property type="nucleotide sequence ID" value="NZ_SNYA01000005.1"/>
</dbReference>
<evidence type="ECO:0000256" key="1">
    <source>
        <dbReference type="SAM" id="Phobius"/>
    </source>
</evidence>